<comment type="caution">
    <text evidence="1">The sequence shown here is derived from an EMBL/GenBank/DDBJ whole genome shotgun (WGS) entry which is preliminary data.</text>
</comment>
<dbReference type="InterPro" id="IPR038763">
    <property type="entry name" value="DHH_sf"/>
</dbReference>
<dbReference type="Proteomes" id="UP000177141">
    <property type="component" value="Unassembled WGS sequence"/>
</dbReference>
<organism evidence="1 2">
    <name type="scientific">Candidatus Roizmanbacteria bacterium RIFCSPLOWO2_01_FULL_38_12</name>
    <dbReference type="NCBI Taxonomy" id="1802061"/>
    <lineage>
        <taxon>Bacteria</taxon>
        <taxon>Candidatus Roizmaniibacteriota</taxon>
    </lineage>
</organism>
<reference evidence="1 2" key="1">
    <citation type="journal article" date="2016" name="Nat. Commun.">
        <title>Thousands of microbial genomes shed light on interconnected biogeochemical processes in an aquifer system.</title>
        <authorList>
            <person name="Anantharaman K."/>
            <person name="Brown C.T."/>
            <person name="Hug L.A."/>
            <person name="Sharon I."/>
            <person name="Castelle C.J."/>
            <person name="Probst A.J."/>
            <person name="Thomas B.C."/>
            <person name="Singh A."/>
            <person name="Wilkins M.J."/>
            <person name="Karaoz U."/>
            <person name="Brodie E.L."/>
            <person name="Williams K.H."/>
            <person name="Hubbard S.S."/>
            <person name="Banfield J.F."/>
        </authorList>
    </citation>
    <scope>NUCLEOTIDE SEQUENCE [LARGE SCALE GENOMIC DNA]</scope>
</reference>
<dbReference type="EMBL" id="MGAL01000039">
    <property type="protein sequence ID" value="OGK46802.1"/>
    <property type="molecule type" value="Genomic_DNA"/>
</dbReference>
<dbReference type="AlphaFoldDB" id="A0A1F7ITU9"/>
<sequence length="279" mass="31978">MSNKIIVTHISPDPDAITSSWLIKRYLPGWESADHAFVPAGETLDKKPVDQDENTIHVDTGLGRFDHHQLKIRTSATKRVFDFLAEEGNVKEKDIHALEHLVQFVTEIDNFGEVHFPEPTNDRYSFSLHEFIYPLRGQLSSDKELVNMIFLVLDSILFTIKNSIQARTDIKNGLIIKTHWGKSIVMETKNEGAVKYALKSGYEMVVRRDPITHHIRIKTQPSKKYDLTLLYKKMLDVDPNATWFLHISKNMLLNGSSKSPDSVPSSLSLKRLIEILREM</sequence>
<evidence type="ECO:0000313" key="2">
    <source>
        <dbReference type="Proteomes" id="UP000177141"/>
    </source>
</evidence>
<evidence type="ECO:0000313" key="1">
    <source>
        <dbReference type="EMBL" id="OGK46802.1"/>
    </source>
</evidence>
<accession>A0A1F7ITU9</accession>
<dbReference type="SUPFAM" id="SSF64182">
    <property type="entry name" value="DHH phosphoesterases"/>
    <property type="match status" value="1"/>
</dbReference>
<name>A0A1F7ITU9_9BACT</name>
<dbReference type="STRING" id="1802061.A3A93_06095"/>
<gene>
    <name evidence="1" type="ORF">A3A93_06095</name>
</gene>
<protein>
    <submittedName>
        <fullName evidence="1">Uncharacterized protein</fullName>
    </submittedName>
</protein>
<proteinExistence type="predicted"/>